<feature type="transmembrane region" description="Helical" evidence="5">
    <location>
        <begin position="356"/>
        <end position="382"/>
    </location>
</feature>
<sequence length="710" mass="76306">MKNISIRHKFSIVAGVCLIIALSAMVGFFLYDSGQTQTLIRQQTSDNLRQSARAHVGALASQQAQMVKSVIERHLFRGDILAQSLQFMRQQAQRRGVSDGSLRRDLKAFIAEQVALHPDVRGIYVVMNPDALDGSDAPFIGQSETASNEAGRFAPYWYRADGGELQLQIVDEAAIHNRQLNKQGVPENEWFDCPARTGELCVLNPYVDEVGAGGNLITSVTLPLKADGKVIGVMGIDLSLATLQPLIESVDAEFVDGSGEVALISQDGFIVACDGDASRLGESSQQLSDDLKFSLAATGSAIGWNRDDSQLYARVPVTFEGSTTSWTLVFSAPTQQVLASALSLDTQVDEHNRKAMWQMLLAAVVITVLALGLIWLASYYLVNPIWNVTKRLQVIASGEWDLTQRLVVESKDEVGVLVHWFNQFLEKLHSTVSLIDESVSNGQATSNRASAIAARTSGSSQQQFLEVEQVATALEQMTATANSVSENAAQAATAADDANDAAQQGRDVARHTSLAVQSLVGDVSAAMPMVEKLAQDSENIESILGVIQGIAEQTNLLALNAAIEAARAGDQGRGFAVVASEVRGLAERTQESIGQIRELIELLQSETRGVVLAISSGNDKALDAEKQVEAMNAALAVIVNHIGHISDNGAMIANLAAEQSSVANEISLNVANIREASRSITEEAESSAALSEELQQLSEQQRQIVTQFKV</sequence>
<dbReference type="Gene3D" id="1.10.287.950">
    <property type="entry name" value="Methyl-accepting chemotaxis protein"/>
    <property type="match status" value="1"/>
</dbReference>
<organism evidence="8 9">
    <name type="scientific">Ferrimonas sediminum</name>
    <dbReference type="NCBI Taxonomy" id="718193"/>
    <lineage>
        <taxon>Bacteria</taxon>
        <taxon>Pseudomonadati</taxon>
        <taxon>Pseudomonadota</taxon>
        <taxon>Gammaproteobacteria</taxon>
        <taxon>Alteromonadales</taxon>
        <taxon>Ferrimonadaceae</taxon>
        <taxon>Ferrimonas</taxon>
    </lineage>
</organism>
<dbReference type="Pfam" id="PF22673">
    <property type="entry name" value="MCP-like_PDC_1"/>
    <property type="match status" value="1"/>
</dbReference>
<evidence type="ECO:0000259" key="6">
    <source>
        <dbReference type="PROSITE" id="PS50111"/>
    </source>
</evidence>
<dbReference type="PANTHER" id="PTHR32089:SF120">
    <property type="entry name" value="METHYL-ACCEPTING CHEMOTAXIS PROTEIN TLPQ"/>
    <property type="match status" value="1"/>
</dbReference>
<comment type="subcellular location">
    <subcellularLocation>
        <location evidence="1">Membrane</location>
    </subcellularLocation>
</comment>
<reference evidence="9" key="1">
    <citation type="submission" date="2016-10" db="EMBL/GenBank/DDBJ databases">
        <authorList>
            <person name="Varghese N."/>
            <person name="Submissions S."/>
        </authorList>
    </citation>
    <scope>NUCLEOTIDE SEQUENCE [LARGE SCALE GENOMIC DNA]</scope>
    <source>
        <strain evidence="9">DSM 23317</strain>
    </source>
</reference>
<dbReference type="InterPro" id="IPR004090">
    <property type="entry name" value="Chemotax_Me-accpt_rcpt"/>
</dbReference>
<accession>A0A1G8UDW7</accession>
<evidence type="ECO:0000259" key="7">
    <source>
        <dbReference type="PROSITE" id="PS50885"/>
    </source>
</evidence>
<name>A0A1G8UDW7_9GAMM</name>
<dbReference type="PRINTS" id="PR00260">
    <property type="entry name" value="CHEMTRNSDUCR"/>
</dbReference>
<feature type="transmembrane region" description="Helical" evidence="5">
    <location>
        <begin position="12"/>
        <end position="31"/>
    </location>
</feature>
<evidence type="ECO:0000256" key="1">
    <source>
        <dbReference type="ARBA" id="ARBA00004370"/>
    </source>
</evidence>
<dbReference type="GO" id="GO:0007165">
    <property type="term" value="P:signal transduction"/>
    <property type="evidence" value="ECO:0007669"/>
    <property type="project" value="UniProtKB-KW"/>
</dbReference>
<dbReference type="InterPro" id="IPR004089">
    <property type="entry name" value="MCPsignal_dom"/>
</dbReference>
<evidence type="ECO:0000256" key="5">
    <source>
        <dbReference type="SAM" id="Phobius"/>
    </source>
</evidence>
<dbReference type="Pfam" id="PF00672">
    <property type="entry name" value="HAMP"/>
    <property type="match status" value="1"/>
</dbReference>
<keyword evidence="5" id="KW-0472">Membrane</keyword>
<evidence type="ECO:0000256" key="2">
    <source>
        <dbReference type="ARBA" id="ARBA00023224"/>
    </source>
</evidence>
<dbReference type="RefSeq" id="WP_090365441.1">
    <property type="nucleotide sequence ID" value="NZ_FNEM01000009.1"/>
</dbReference>
<keyword evidence="9" id="KW-1185">Reference proteome</keyword>
<protein>
    <submittedName>
        <fullName evidence="8">Methyl-accepting chemotaxis sensory transducer with Cache sensor</fullName>
    </submittedName>
</protein>
<dbReference type="FunFam" id="1.10.287.950:FF:000001">
    <property type="entry name" value="Methyl-accepting chemotaxis sensory transducer"/>
    <property type="match status" value="1"/>
</dbReference>
<keyword evidence="5" id="KW-0812">Transmembrane</keyword>
<keyword evidence="5" id="KW-1133">Transmembrane helix</keyword>
<evidence type="ECO:0000313" key="9">
    <source>
        <dbReference type="Proteomes" id="UP000199527"/>
    </source>
</evidence>
<dbReference type="GO" id="GO:0006935">
    <property type="term" value="P:chemotaxis"/>
    <property type="evidence" value="ECO:0007669"/>
    <property type="project" value="InterPro"/>
</dbReference>
<dbReference type="GO" id="GO:0004888">
    <property type="term" value="F:transmembrane signaling receptor activity"/>
    <property type="evidence" value="ECO:0007669"/>
    <property type="project" value="InterPro"/>
</dbReference>
<dbReference type="AlphaFoldDB" id="A0A1G8UDW7"/>
<dbReference type="InterPro" id="IPR003660">
    <property type="entry name" value="HAMP_dom"/>
</dbReference>
<evidence type="ECO:0000313" key="8">
    <source>
        <dbReference type="EMBL" id="SDJ52026.1"/>
    </source>
</evidence>
<dbReference type="CDD" id="cd12913">
    <property type="entry name" value="PDC1_MCP_like"/>
    <property type="match status" value="1"/>
</dbReference>
<gene>
    <name evidence="8" type="ORF">SAMN04488540_10959</name>
</gene>
<dbReference type="EMBL" id="FNEM01000009">
    <property type="protein sequence ID" value="SDJ52026.1"/>
    <property type="molecule type" value="Genomic_DNA"/>
</dbReference>
<dbReference type="Pfam" id="PF00015">
    <property type="entry name" value="MCPsignal"/>
    <property type="match status" value="1"/>
</dbReference>
<dbReference type="SUPFAM" id="SSF58104">
    <property type="entry name" value="Methyl-accepting chemotaxis protein (MCP) signaling domain"/>
    <property type="match status" value="1"/>
</dbReference>
<dbReference type="SMART" id="SM00283">
    <property type="entry name" value="MA"/>
    <property type="match status" value="1"/>
</dbReference>
<dbReference type="GO" id="GO:0016020">
    <property type="term" value="C:membrane"/>
    <property type="evidence" value="ECO:0007669"/>
    <property type="project" value="UniProtKB-SubCell"/>
</dbReference>
<dbReference type="Proteomes" id="UP000199527">
    <property type="component" value="Unassembled WGS sequence"/>
</dbReference>
<dbReference type="OrthoDB" id="2489132at2"/>
<comment type="similarity">
    <text evidence="3">Belongs to the methyl-accepting chemotaxis (MCP) protein family.</text>
</comment>
<evidence type="ECO:0000256" key="4">
    <source>
        <dbReference type="PROSITE-ProRule" id="PRU00284"/>
    </source>
</evidence>
<proteinExistence type="inferred from homology"/>
<feature type="domain" description="HAMP" evidence="7">
    <location>
        <begin position="379"/>
        <end position="433"/>
    </location>
</feature>
<dbReference type="PROSITE" id="PS50111">
    <property type="entry name" value="CHEMOTAXIS_TRANSDUC_2"/>
    <property type="match status" value="1"/>
</dbReference>
<dbReference type="CDD" id="cd06225">
    <property type="entry name" value="HAMP"/>
    <property type="match status" value="1"/>
</dbReference>
<feature type="domain" description="Methyl-accepting transducer" evidence="6">
    <location>
        <begin position="438"/>
        <end position="674"/>
    </location>
</feature>
<dbReference type="SMART" id="SM00304">
    <property type="entry name" value="HAMP"/>
    <property type="match status" value="1"/>
</dbReference>
<dbReference type="PANTHER" id="PTHR32089">
    <property type="entry name" value="METHYL-ACCEPTING CHEMOTAXIS PROTEIN MCPB"/>
    <property type="match status" value="1"/>
</dbReference>
<evidence type="ECO:0000256" key="3">
    <source>
        <dbReference type="ARBA" id="ARBA00029447"/>
    </source>
</evidence>
<dbReference type="PROSITE" id="PS50885">
    <property type="entry name" value="HAMP"/>
    <property type="match status" value="1"/>
</dbReference>
<dbReference type="Gene3D" id="3.30.450.20">
    <property type="entry name" value="PAS domain"/>
    <property type="match status" value="1"/>
</dbReference>
<keyword evidence="2 4" id="KW-0807">Transducer</keyword>